<dbReference type="AlphaFoldDB" id="A0A1I7K221"/>
<dbReference type="Proteomes" id="UP000242496">
    <property type="component" value="Unassembled WGS sequence"/>
</dbReference>
<feature type="domain" description="Restriction system protein Mrr-like N-terminal" evidence="2">
    <location>
        <begin position="6"/>
        <end position="91"/>
    </location>
</feature>
<feature type="domain" description="Restriction endonuclease type IV Mrr" evidence="1">
    <location>
        <begin position="163"/>
        <end position="280"/>
    </location>
</feature>
<accession>A0A1I7K221</accession>
<dbReference type="GO" id="GO:0003677">
    <property type="term" value="F:DNA binding"/>
    <property type="evidence" value="ECO:0007669"/>
    <property type="project" value="InterPro"/>
</dbReference>
<gene>
    <name evidence="3" type="ORF">SAMN05421784_14418</name>
</gene>
<dbReference type="GO" id="GO:0015666">
    <property type="term" value="F:restriction endodeoxyribonuclease activity"/>
    <property type="evidence" value="ECO:0007669"/>
    <property type="project" value="TreeGrafter"/>
</dbReference>
<dbReference type="InterPro" id="IPR007560">
    <property type="entry name" value="Restrct_endonuc_IV_Mrr"/>
</dbReference>
<dbReference type="InterPro" id="IPR011335">
    <property type="entry name" value="Restrct_endonuc-II-like"/>
</dbReference>
<keyword evidence="4" id="KW-1185">Reference proteome</keyword>
<dbReference type="Pfam" id="PF14338">
    <property type="entry name" value="Mrr_N"/>
    <property type="match status" value="1"/>
</dbReference>
<dbReference type="Pfam" id="PF04471">
    <property type="entry name" value="Mrr_cat"/>
    <property type="match status" value="1"/>
</dbReference>
<dbReference type="Gene3D" id="3.40.1350.10">
    <property type="match status" value="1"/>
</dbReference>
<dbReference type="STRING" id="351659.SAMN05421784_14418"/>
<sequence>MSVPTYDQFIEPVLRFLAKKPEGALSKEVQEAAANILHLNEEQRSKTISSGQLVYKNRTGWAHDRLKRAGLSQNLSRGKWCLTKKGFEWAKTHQLLSDAEVAHLASAFVNVKLSQHPDAVELDPSQENTQLESMLTSSPDDRLEQALKEIRDSVATELLENLLQVSSGRFEVIVLDVLHRLGYGGHRDDLQRVGGTGDGGIDGIISLDKLGLEKVYVQAKRWQSTVGRPELQAFYGALAGHKAKRGVFITTSGFTTQAVKFAQSVEGLVLVDGNRLVHLMMNNEVGISSRMLKVPKLDTDYFD</sequence>
<dbReference type="RefSeq" id="WP_092553691.1">
    <property type="nucleotide sequence ID" value="NZ_CAWRBG010000091.1"/>
</dbReference>
<organism evidence="3 4">
    <name type="scientific">Xenorhabdus koppenhoeferi</name>
    <dbReference type="NCBI Taxonomy" id="351659"/>
    <lineage>
        <taxon>Bacteria</taxon>
        <taxon>Pseudomonadati</taxon>
        <taxon>Pseudomonadota</taxon>
        <taxon>Gammaproteobacteria</taxon>
        <taxon>Enterobacterales</taxon>
        <taxon>Morganellaceae</taxon>
        <taxon>Xenorhabdus</taxon>
    </lineage>
</organism>
<dbReference type="InterPro" id="IPR025745">
    <property type="entry name" value="Mrr-like_N_dom"/>
</dbReference>
<dbReference type="InterPro" id="IPR052906">
    <property type="entry name" value="Type_IV_Methyl-Rstrct_Enzyme"/>
</dbReference>
<name>A0A1I7K221_9GAMM</name>
<dbReference type="PANTHER" id="PTHR30015:SF7">
    <property type="entry name" value="TYPE IV METHYL-DIRECTED RESTRICTION ENZYME ECOKMRR"/>
    <property type="match status" value="1"/>
</dbReference>
<dbReference type="GO" id="GO:0009307">
    <property type="term" value="P:DNA restriction-modification system"/>
    <property type="evidence" value="ECO:0007669"/>
    <property type="project" value="InterPro"/>
</dbReference>
<dbReference type="InterPro" id="IPR011856">
    <property type="entry name" value="tRNA_endonuc-like_dom_sf"/>
</dbReference>
<dbReference type="PANTHER" id="PTHR30015">
    <property type="entry name" value="MRR RESTRICTION SYSTEM PROTEIN"/>
    <property type="match status" value="1"/>
</dbReference>
<dbReference type="GO" id="GO:0043590">
    <property type="term" value="C:bacterial nucleoid"/>
    <property type="evidence" value="ECO:0007669"/>
    <property type="project" value="TreeGrafter"/>
</dbReference>
<proteinExistence type="predicted"/>
<evidence type="ECO:0000313" key="3">
    <source>
        <dbReference type="EMBL" id="SFU91474.1"/>
    </source>
</evidence>
<dbReference type="SUPFAM" id="SSF52980">
    <property type="entry name" value="Restriction endonuclease-like"/>
    <property type="match status" value="1"/>
</dbReference>
<evidence type="ECO:0000313" key="4">
    <source>
        <dbReference type="Proteomes" id="UP000242496"/>
    </source>
</evidence>
<dbReference type="EMBL" id="FPBJ01000044">
    <property type="protein sequence ID" value="SFU91474.1"/>
    <property type="molecule type" value="Genomic_DNA"/>
</dbReference>
<dbReference type="OrthoDB" id="9803736at2"/>
<reference evidence="4" key="1">
    <citation type="submission" date="2016-10" db="EMBL/GenBank/DDBJ databases">
        <authorList>
            <person name="Varghese N."/>
            <person name="Submissions S."/>
        </authorList>
    </citation>
    <scope>NUCLEOTIDE SEQUENCE [LARGE SCALE GENOMIC DNA]</scope>
    <source>
        <strain evidence="4">DSM 18168</strain>
    </source>
</reference>
<protein>
    <submittedName>
        <fullName evidence="3">Restriction system protein</fullName>
    </submittedName>
</protein>
<evidence type="ECO:0000259" key="1">
    <source>
        <dbReference type="Pfam" id="PF04471"/>
    </source>
</evidence>
<evidence type="ECO:0000259" key="2">
    <source>
        <dbReference type="Pfam" id="PF14338"/>
    </source>
</evidence>